<protein>
    <submittedName>
        <fullName evidence="1">Uncharacterized protein</fullName>
    </submittedName>
</protein>
<proteinExistence type="predicted"/>
<name>A0A1R2BAI6_9CILI</name>
<gene>
    <name evidence="1" type="ORF">SteCoe_27571</name>
</gene>
<dbReference type="OrthoDB" id="319513at2759"/>
<reference evidence="1 2" key="1">
    <citation type="submission" date="2016-11" db="EMBL/GenBank/DDBJ databases">
        <title>The macronuclear genome of Stentor coeruleus: a giant cell with tiny introns.</title>
        <authorList>
            <person name="Slabodnick M."/>
            <person name="Ruby J.G."/>
            <person name="Reiff S.B."/>
            <person name="Swart E.C."/>
            <person name="Gosai S."/>
            <person name="Prabakaran S."/>
            <person name="Witkowska E."/>
            <person name="Larue G.E."/>
            <person name="Fisher S."/>
            <person name="Freeman R.M."/>
            <person name="Gunawardena J."/>
            <person name="Chu W."/>
            <person name="Stover N.A."/>
            <person name="Gregory B.D."/>
            <person name="Nowacki M."/>
            <person name="Derisi J."/>
            <person name="Roy S.W."/>
            <person name="Marshall W.F."/>
            <person name="Sood P."/>
        </authorList>
    </citation>
    <scope>NUCLEOTIDE SEQUENCE [LARGE SCALE GENOMIC DNA]</scope>
    <source>
        <strain evidence="1">WM001</strain>
    </source>
</reference>
<dbReference type="Proteomes" id="UP000187209">
    <property type="component" value="Unassembled WGS sequence"/>
</dbReference>
<comment type="caution">
    <text evidence="1">The sequence shown here is derived from an EMBL/GenBank/DDBJ whole genome shotgun (WGS) entry which is preliminary data.</text>
</comment>
<evidence type="ECO:0000313" key="2">
    <source>
        <dbReference type="Proteomes" id="UP000187209"/>
    </source>
</evidence>
<accession>A0A1R2BAI6</accession>
<dbReference type="AlphaFoldDB" id="A0A1R2BAI6"/>
<dbReference type="EMBL" id="MPUH01000803">
    <property type="protein sequence ID" value="OMJ73695.1"/>
    <property type="molecule type" value="Genomic_DNA"/>
</dbReference>
<evidence type="ECO:0000313" key="1">
    <source>
        <dbReference type="EMBL" id="OMJ73695.1"/>
    </source>
</evidence>
<organism evidence="1 2">
    <name type="scientific">Stentor coeruleus</name>
    <dbReference type="NCBI Taxonomy" id="5963"/>
    <lineage>
        <taxon>Eukaryota</taxon>
        <taxon>Sar</taxon>
        <taxon>Alveolata</taxon>
        <taxon>Ciliophora</taxon>
        <taxon>Postciliodesmatophora</taxon>
        <taxon>Heterotrichea</taxon>
        <taxon>Heterotrichida</taxon>
        <taxon>Stentoridae</taxon>
        <taxon>Stentor</taxon>
    </lineage>
</organism>
<keyword evidence="2" id="KW-1185">Reference proteome</keyword>
<sequence length="118" mass="14132">MASRFNWTQLKQWEQAALRARVPQDVAGLIPRSQISNYTWYRRASESERNGEKTLCGNLWMIRVGFLVYVTCILYQQWRVVTFGWSEYQEHHCYHFDNIVYDKLSARTIPYHSPANWP</sequence>